<dbReference type="AlphaFoldDB" id="A0A0E1RUU0"/>
<dbReference type="GO" id="GO:0031416">
    <property type="term" value="C:NatB complex"/>
    <property type="evidence" value="ECO:0007669"/>
    <property type="project" value="TreeGrafter"/>
</dbReference>
<dbReference type="PANTHER" id="PTHR22767:SF3">
    <property type="entry name" value="N-ALPHA-ACETYLTRANSFERASE 25, NATB AUXILIARY SUBUNIT"/>
    <property type="match status" value="1"/>
</dbReference>
<organism evidence="2 3">
    <name type="scientific">Coccidioides immitis (strain RS)</name>
    <name type="common">Valley fever fungus</name>
    <dbReference type="NCBI Taxonomy" id="246410"/>
    <lineage>
        <taxon>Eukaryota</taxon>
        <taxon>Fungi</taxon>
        <taxon>Dikarya</taxon>
        <taxon>Ascomycota</taxon>
        <taxon>Pezizomycotina</taxon>
        <taxon>Eurotiomycetes</taxon>
        <taxon>Eurotiomycetidae</taxon>
        <taxon>Onygenales</taxon>
        <taxon>Onygenaceae</taxon>
        <taxon>Coccidioides</taxon>
    </lineage>
</organism>
<dbReference type="InterPro" id="IPR019183">
    <property type="entry name" value="NAA25_NatB_aux_su"/>
</dbReference>
<evidence type="ECO:0000313" key="3">
    <source>
        <dbReference type="Proteomes" id="UP000001261"/>
    </source>
</evidence>
<dbReference type="RefSeq" id="XP_001239916.2">
    <property type="nucleotide sequence ID" value="XM_001239915.2"/>
</dbReference>
<name>A0A0E1RUU0_COCIM</name>
<dbReference type="Proteomes" id="UP000001261">
    <property type="component" value="Unassembled WGS sequence"/>
</dbReference>
<dbReference type="PANTHER" id="PTHR22767">
    <property type="entry name" value="N-TERMINAL ACETYLTRANSFERASE-RELATED"/>
    <property type="match status" value="1"/>
</dbReference>
<dbReference type="InParanoid" id="A0A0E1RUU0"/>
<dbReference type="VEuPathDB" id="FungiDB:CIMG_09537"/>
<protein>
    <submittedName>
        <fullName evidence="2">Cytoskeleton organization protein</fullName>
    </submittedName>
</protein>
<dbReference type="Gene3D" id="1.25.40.1040">
    <property type="match status" value="1"/>
</dbReference>
<keyword evidence="3" id="KW-1185">Reference proteome</keyword>
<accession>A0A0E1RUU0</accession>
<sequence length="957" mass="106281">MSSAAVIERRNKQIQDAVQGGNLKQALQLCEKRLKKGENTPFLKAWKANILFHHADDAHRERGVAETLELCKSTPAITDIDALEMLQNTLAGLEEHTEALRELWQNAAKANPQDEDIQLRWFTLASEAEDWKTAQKAAMSLQINFPKTRRYYFWAIFMCYLIAADAGSSLADKTLFGTLAYRMISKAADSVPTDPKELLSPGRAIQTAEELLLLIKIYSQQGRYNDIVDILNSQHLGVTSRIAQSDWSFVTAKLATLEKAALWEQGLSYTKELLSLPDELAEGGKLPPNYEEKDDWQVWSLLLTAVENVQMEGAFKDVEEFVENYIAKRPKSRNAQLARLDLTSRQVSKGKRLSPADLLTGCKIYFDNNKTKLYCFNDLRRYLTILDESFREEFHSHVVQHVSMEAPNGDNTAADYASKTIPTINALKFEYCFRLSVKSEADSTSQAKDFARRCLQLFRTSRQANLAEESPSTIETQPSDDFCLLAAMSLIRVHEETQDSKLCPSTVLTQAAGILEHLLLKSPHNYEGLLLLVRVYLLLGAGSLALKTFAQLSVKQIQCETVAHNVFTRISTIHPQAAPPFSSLERKDFDPQTALRQALIFYRNAVSSTAYSLSAGLDHGSYVNVEGSIDLQRSLKHSICRKLWALEVRKIQRLAGGPSVKQYDQLVCNMEPVIDKRTFDGFMNCELPGDPIFEEHVRLGPLPRERAVKAMAVTDTLLNYVYTDSSLRERLLGQVNNLAGSHLDLPDSELTPTEIDNIKIHHLTIKLISALSQKPTASDTASIDATSSEIEAWLSDKISSMSASNITDIQGTINLTPSDPSTSSPAPSWVYLHANVSLLETLKAISLFVSSQTQAKAKSKSSGSIPKEKLESLKALTKKLADIITMNTRILKTRIAESGMLGQLVSIVTTGPSGNTDGLSAEIEEMIDTSSLELFCGSLMESWDEALDGVLLICSSV</sequence>
<dbReference type="KEGG" id="cim:CIMG_09537"/>
<dbReference type="OrthoDB" id="1874341at2759"/>
<gene>
    <name evidence="2" type="ORF">CIMG_09537</name>
</gene>
<dbReference type="GeneID" id="4558904"/>
<comment type="similarity">
    <text evidence="1">Belongs to the MDM20/NAA25 family.</text>
</comment>
<evidence type="ECO:0000256" key="1">
    <source>
        <dbReference type="ARBA" id="ARBA00006298"/>
    </source>
</evidence>
<proteinExistence type="inferred from homology"/>
<dbReference type="STRING" id="246410.A0A0E1RUU0"/>
<reference evidence="3" key="2">
    <citation type="journal article" date="2010" name="Genome Res.">
        <title>Population genomic sequencing of Coccidioides fungi reveals recent hybridization and transposon control.</title>
        <authorList>
            <person name="Neafsey D.E."/>
            <person name="Barker B.M."/>
            <person name="Sharpton T.J."/>
            <person name="Stajich J.E."/>
            <person name="Park D.J."/>
            <person name="Whiston E."/>
            <person name="Hung C.-Y."/>
            <person name="McMahan C."/>
            <person name="White J."/>
            <person name="Sykes S."/>
            <person name="Heiman D."/>
            <person name="Young S."/>
            <person name="Zeng Q."/>
            <person name="Abouelleil A."/>
            <person name="Aftuck L."/>
            <person name="Bessette D."/>
            <person name="Brown A."/>
            <person name="FitzGerald M."/>
            <person name="Lui A."/>
            <person name="Macdonald J.P."/>
            <person name="Priest M."/>
            <person name="Orbach M.J."/>
            <person name="Galgiani J.N."/>
            <person name="Kirkland T.N."/>
            <person name="Cole G.T."/>
            <person name="Birren B.W."/>
            <person name="Henn M.R."/>
            <person name="Taylor J.W."/>
            <person name="Rounsley S.D."/>
        </authorList>
    </citation>
    <scope>GENOME REANNOTATION</scope>
    <source>
        <strain evidence="3">RS</strain>
    </source>
</reference>
<dbReference type="Pfam" id="PF09797">
    <property type="entry name" value="NatB_MDM20"/>
    <property type="match status" value="1"/>
</dbReference>
<dbReference type="FunCoup" id="A0A0E1RUU0">
    <property type="interactions" value="43"/>
</dbReference>
<dbReference type="EMBL" id="GG704915">
    <property type="protein sequence ID" value="EAS28333.2"/>
    <property type="molecule type" value="Genomic_DNA"/>
</dbReference>
<reference evidence="3" key="1">
    <citation type="journal article" date="2009" name="Genome Res.">
        <title>Comparative genomic analyses of the human fungal pathogens Coccidioides and their relatives.</title>
        <authorList>
            <person name="Sharpton T.J."/>
            <person name="Stajich J.E."/>
            <person name="Rounsley S.D."/>
            <person name="Gardner M.J."/>
            <person name="Wortman J.R."/>
            <person name="Jordar V.S."/>
            <person name="Maiti R."/>
            <person name="Kodira C.D."/>
            <person name="Neafsey D.E."/>
            <person name="Zeng Q."/>
            <person name="Hung C.-Y."/>
            <person name="McMahan C."/>
            <person name="Muszewska A."/>
            <person name="Grynberg M."/>
            <person name="Mandel M.A."/>
            <person name="Kellner E.M."/>
            <person name="Barker B.M."/>
            <person name="Galgiani J.N."/>
            <person name="Orbach M.J."/>
            <person name="Kirkland T.N."/>
            <person name="Cole G.T."/>
            <person name="Henn M.R."/>
            <person name="Birren B.W."/>
            <person name="Taylor J.W."/>
        </authorList>
    </citation>
    <scope>NUCLEOTIDE SEQUENCE [LARGE SCALE GENOMIC DNA]</scope>
    <source>
        <strain evidence="3">RS</strain>
    </source>
</reference>
<dbReference type="OMA" id="IRDLRFM"/>
<evidence type="ECO:0000313" key="2">
    <source>
        <dbReference type="EMBL" id="EAS28333.2"/>
    </source>
</evidence>